<gene>
    <name evidence="1" type="ORF">H9L42_01085</name>
</gene>
<proteinExistence type="predicted"/>
<protein>
    <submittedName>
        <fullName evidence="1">Uncharacterized protein</fullName>
    </submittedName>
</protein>
<dbReference type="EMBL" id="JACRYT010000001">
    <property type="protein sequence ID" value="MBC6678427.1"/>
    <property type="molecule type" value="Genomic_DNA"/>
</dbReference>
<dbReference type="RefSeq" id="WP_187301620.1">
    <property type="nucleotide sequence ID" value="NZ_JACRYT010000001.1"/>
</dbReference>
<evidence type="ECO:0000313" key="2">
    <source>
        <dbReference type="Proteomes" id="UP000602647"/>
    </source>
</evidence>
<sequence>MTDYKSLIQKIEYFYIDIVEEFRETEQQIMNDSQFRSIFRKKDYEGNAAHLKQCRNAAQNISINGIAIDDGDESAEEVARRFIQAVTSFRNLCDAHIQLQMLLKRKAQKEKIGFLEYKESFDKMNRVRQETNRALRDLDIVYTDYTEEHDYYGKGAGE</sequence>
<comment type="caution">
    <text evidence="1">The sequence shown here is derived from an EMBL/GenBank/DDBJ whole genome shotgun (WGS) entry which is preliminary data.</text>
</comment>
<name>A0A923NHZ2_9FIRM</name>
<reference evidence="1" key="1">
    <citation type="submission" date="2020-08" db="EMBL/GenBank/DDBJ databases">
        <title>Genome public.</title>
        <authorList>
            <person name="Liu C."/>
            <person name="Sun Q."/>
        </authorList>
    </citation>
    <scope>NUCLEOTIDE SEQUENCE</scope>
    <source>
        <strain evidence="1">BX12</strain>
    </source>
</reference>
<organism evidence="1 2">
    <name type="scientific">Zhenpiania hominis</name>
    <dbReference type="NCBI Taxonomy" id="2763644"/>
    <lineage>
        <taxon>Bacteria</taxon>
        <taxon>Bacillati</taxon>
        <taxon>Bacillota</taxon>
        <taxon>Clostridia</taxon>
        <taxon>Peptostreptococcales</taxon>
        <taxon>Anaerovoracaceae</taxon>
        <taxon>Zhenpiania</taxon>
    </lineage>
</organism>
<dbReference type="Proteomes" id="UP000602647">
    <property type="component" value="Unassembled WGS sequence"/>
</dbReference>
<dbReference type="AlphaFoldDB" id="A0A923NHZ2"/>
<accession>A0A923NHZ2</accession>
<evidence type="ECO:0000313" key="1">
    <source>
        <dbReference type="EMBL" id="MBC6678427.1"/>
    </source>
</evidence>
<keyword evidence="2" id="KW-1185">Reference proteome</keyword>